<feature type="transmembrane region" description="Helical" evidence="1">
    <location>
        <begin position="99"/>
        <end position="117"/>
    </location>
</feature>
<dbReference type="Pfam" id="PF07103">
    <property type="entry name" value="DUF1365"/>
    <property type="match status" value="1"/>
</dbReference>
<dbReference type="EMBL" id="MU002267">
    <property type="protein sequence ID" value="KAF2787908.1"/>
    <property type="molecule type" value="Genomic_DNA"/>
</dbReference>
<accession>A0A6A6WVI1</accession>
<name>A0A6A6WVI1_9PLEO</name>
<dbReference type="InterPro" id="IPR010775">
    <property type="entry name" value="DUF1365"/>
</dbReference>
<dbReference type="AlphaFoldDB" id="A0A6A6WVI1"/>
<evidence type="ECO:0000313" key="3">
    <source>
        <dbReference type="Proteomes" id="UP000799757"/>
    </source>
</evidence>
<feature type="transmembrane region" description="Helical" evidence="1">
    <location>
        <begin position="696"/>
        <end position="716"/>
    </location>
</feature>
<keyword evidence="1" id="KW-0812">Transmembrane</keyword>
<keyword evidence="3" id="KW-1185">Reference proteome</keyword>
<dbReference type="PANTHER" id="PTHR33973:SF4">
    <property type="entry name" value="OS07G0153300 PROTEIN"/>
    <property type="match status" value="1"/>
</dbReference>
<dbReference type="PANTHER" id="PTHR33973">
    <property type="entry name" value="OS07G0153300 PROTEIN"/>
    <property type="match status" value="1"/>
</dbReference>
<dbReference type="Proteomes" id="UP000799757">
    <property type="component" value="Unassembled WGS sequence"/>
</dbReference>
<keyword evidence="1" id="KW-1133">Transmembrane helix</keyword>
<reference evidence="2" key="1">
    <citation type="journal article" date="2020" name="Stud. Mycol.">
        <title>101 Dothideomycetes genomes: a test case for predicting lifestyles and emergence of pathogens.</title>
        <authorList>
            <person name="Haridas S."/>
            <person name="Albert R."/>
            <person name="Binder M."/>
            <person name="Bloem J."/>
            <person name="Labutti K."/>
            <person name="Salamov A."/>
            <person name="Andreopoulos B."/>
            <person name="Baker S."/>
            <person name="Barry K."/>
            <person name="Bills G."/>
            <person name="Bluhm B."/>
            <person name="Cannon C."/>
            <person name="Castanera R."/>
            <person name="Culley D."/>
            <person name="Daum C."/>
            <person name="Ezra D."/>
            <person name="Gonzalez J."/>
            <person name="Henrissat B."/>
            <person name="Kuo A."/>
            <person name="Liang C."/>
            <person name="Lipzen A."/>
            <person name="Lutzoni F."/>
            <person name="Magnuson J."/>
            <person name="Mondo S."/>
            <person name="Nolan M."/>
            <person name="Ohm R."/>
            <person name="Pangilinan J."/>
            <person name="Park H.-J."/>
            <person name="Ramirez L."/>
            <person name="Alfaro M."/>
            <person name="Sun H."/>
            <person name="Tritt A."/>
            <person name="Yoshinaga Y."/>
            <person name="Zwiers L.-H."/>
            <person name="Turgeon B."/>
            <person name="Goodwin S."/>
            <person name="Spatafora J."/>
            <person name="Crous P."/>
            <person name="Grigoriev I."/>
        </authorList>
    </citation>
    <scope>NUCLEOTIDE SEQUENCE</scope>
    <source>
        <strain evidence="2">CBS 109.77</strain>
    </source>
</reference>
<dbReference type="OrthoDB" id="3340520at2759"/>
<evidence type="ECO:0000256" key="1">
    <source>
        <dbReference type="SAM" id="Phobius"/>
    </source>
</evidence>
<keyword evidence="1" id="KW-0472">Membrane</keyword>
<evidence type="ECO:0008006" key="4">
    <source>
        <dbReference type="Google" id="ProtNLM"/>
    </source>
</evidence>
<sequence>MKSTTYGLKGLLVRFIPYLPFLLPSAIALGWYSWPFLVLWAGCAAVRSHNHDPNIAQDWFIFGAINLYLLKGTLFELLRSIWIETSFRDVAAQPTPSTLILCLTILLGLLATAFFYHRPNRDSQRKSLFKSSIPTGFTEYIPPEHPKPLIFPCRTTHARMFPKHHAFVYSYLLYGIPIFPKFFNDKGTLFGFLDDNKIGKWWLQVRAEDYLERGYGELGFYEKLKMTLKDQGVQETEWSYAYLVTAPRFFGYSFNPVSFWYIYDDQHELKKMILEVNNTFGERRLYVLHGSGPVQSPGTSSSESSTSNIPTYPKKRFVDNWQKDFHVSPFNSRKGAYSLKALNPFPYPDYKSASVDNTITLTSSKAHAKIVARVHSTEPPIDPADLGILGTMRFVGGWFWVGLLTSPRIMKEAFRLYFRRSLNVWLRPEVLSSSIGRMPTLAEIALSKFFRSYLYQLVNESPDQFNITLHTAIPDHPKEFIASTYIQGREINPKIFEIRVLNPSFYTRFVHYAHTSEAFDRECLFTDQRNRTIEISHPEFLPLLLPHSKPPRSDDLAWDVKRRYLNKMRWALLRYLRCPPSEPAYPETCTSPNVDVSDIRFRPFSDMDTFIQAPYSFFIAGSYRKIVTKVFLAQRFAFGFVEVIDVVDILLRICLCYLGSKKLISWARGASQHGLGKHLNRTPNTFLEGPRGAYTGWWWLSGLGMWICACHFYGLFKGYR</sequence>
<feature type="transmembrane region" description="Helical" evidence="1">
    <location>
        <begin position="12"/>
        <end position="32"/>
    </location>
</feature>
<gene>
    <name evidence="2" type="ORF">K505DRAFT_315881</name>
</gene>
<protein>
    <recommendedName>
        <fullName evidence="4">DUF1365-domain-containing protein</fullName>
    </recommendedName>
</protein>
<proteinExistence type="predicted"/>
<evidence type="ECO:0000313" key="2">
    <source>
        <dbReference type="EMBL" id="KAF2787908.1"/>
    </source>
</evidence>
<organism evidence="2 3">
    <name type="scientific">Melanomma pulvis-pyrius CBS 109.77</name>
    <dbReference type="NCBI Taxonomy" id="1314802"/>
    <lineage>
        <taxon>Eukaryota</taxon>
        <taxon>Fungi</taxon>
        <taxon>Dikarya</taxon>
        <taxon>Ascomycota</taxon>
        <taxon>Pezizomycotina</taxon>
        <taxon>Dothideomycetes</taxon>
        <taxon>Pleosporomycetidae</taxon>
        <taxon>Pleosporales</taxon>
        <taxon>Melanommataceae</taxon>
        <taxon>Melanomma</taxon>
    </lineage>
</organism>